<organism evidence="2 3">
    <name type="scientific">Sinorhizobium chiapasense</name>
    <dbReference type="NCBI Taxonomy" id="501572"/>
    <lineage>
        <taxon>Bacteria</taxon>
        <taxon>Pseudomonadati</taxon>
        <taxon>Pseudomonadota</taxon>
        <taxon>Alphaproteobacteria</taxon>
        <taxon>Hyphomicrobiales</taxon>
        <taxon>Rhizobiaceae</taxon>
        <taxon>Sinorhizobium/Ensifer group</taxon>
        <taxon>Sinorhizobium</taxon>
    </lineage>
</organism>
<sequence length="199" mass="20456">MPTDTSQPPSPPVRGSAQAELIASVANNILLFCGLLVAGIFTFISADWFRQAGLLVIGATCLVLLCSFVAGIIALVAIMKAHNLARRAERAEDGLDPDLTRVAAARTLAVRLSVASFWSTILATLAAAALVGIVLYGIAFPGASASPTNIGGLPVISMQGAQAKLKVEQTATGCRISTDLSGNIVEILVPSSCSKIGQP</sequence>
<feature type="transmembrane region" description="Helical" evidence="1">
    <location>
        <begin position="115"/>
        <end position="139"/>
    </location>
</feature>
<feature type="transmembrane region" description="Helical" evidence="1">
    <location>
        <begin position="21"/>
        <end position="46"/>
    </location>
</feature>
<evidence type="ECO:0000313" key="3">
    <source>
        <dbReference type="Proteomes" id="UP001432360"/>
    </source>
</evidence>
<dbReference type="RefSeq" id="WP_331371365.1">
    <property type="nucleotide sequence ID" value="NZ_CP133148.1"/>
</dbReference>
<evidence type="ECO:0000313" key="2">
    <source>
        <dbReference type="EMBL" id="WVT02079.1"/>
    </source>
</evidence>
<dbReference type="EMBL" id="CP133148">
    <property type="protein sequence ID" value="WVT02079.1"/>
    <property type="molecule type" value="Genomic_DNA"/>
</dbReference>
<keyword evidence="3" id="KW-1185">Reference proteome</keyword>
<feature type="transmembrane region" description="Helical" evidence="1">
    <location>
        <begin position="52"/>
        <end position="78"/>
    </location>
</feature>
<protein>
    <recommendedName>
        <fullName evidence="4">Superfamily III holin-X</fullName>
    </recommendedName>
</protein>
<evidence type="ECO:0008006" key="4">
    <source>
        <dbReference type="Google" id="ProtNLM"/>
    </source>
</evidence>
<keyword evidence="1" id="KW-0472">Membrane</keyword>
<evidence type="ECO:0000256" key="1">
    <source>
        <dbReference type="SAM" id="Phobius"/>
    </source>
</evidence>
<gene>
    <name evidence="2" type="ORF">RB548_11045</name>
</gene>
<accession>A0ABZ2B9E4</accession>
<proteinExistence type="predicted"/>
<reference evidence="2" key="1">
    <citation type="submission" date="2023-08" db="EMBL/GenBank/DDBJ databases">
        <title>Complete genome sequence of Sinorhizobium chiapanecum ITTG S70 isolated from Acaciella angustissima nodules in Chiapas-Mexico.</title>
        <authorList>
            <person name="Rincon-Rosales R."/>
            <person name="Rogel M.A."/>
            <person name="Rincon-Medina C.I."/>
            <person name="Guerrero G."/>
            <person name="Manzano-Gomez L.A."/>
            <person name="Lopez-Lopez A."/>
            <person name="Rincon Molina F.A."/>
            <person name="Martinez-Romero E."/>
        </authorList>
    </citation>
    <scope>NUCLEOTIDE SEQUENCE</scope>
    <source>
        <strain evidence="2">ITTG S70</strain>
    </source>
</reference>
<keyword evidence="1" id="KW-0812">Transmembrane</keyword>
<dbReference type="Proteomes" id="UP001432360">
    <property type="component" value="Chromosome"/>
</dbReference>
<keyword evidence="1" id="KW-1133">Transmembrane helix</keyword>
<name>A0ABZ2B9E4_9HYPH</name>